<evidence type="ECO:0000256" key="7">
    <source>
        <dbReference type="ARBA" id="ARBA00040167"/>
    </source>
</evidence>
<comment type="pathway">
    <text evidence="1 9">Porphyrin-containing compound metabolism; protoporphyrin-IX biosynthesis; coproporphyrinogen-III from 5-aminolevulinate: step 3/4.</text>
</comment>
<dbReference type="Pfam" id="PF02602">
    <property type="entry name" value="HEM4"/>
    <property type="match status" value="1"/>
</dbReference>
<evidence type="ECO:0000313" key="12">
    <source>
        <dbReference type="Proteomes" id="UP001596055"/>
    </source>
</evidence>
<dbReference type="RefSeq" id="WP_248159093.1">
    <property type="nucleotide sequence ID" value="NZ_JAKZAJ010000004.1"/>
</dbReference>
<dbReference type="InterPro" id="IPR003754">
    <property type="entry name" value="4pyrrol_synth_uPrphyn_synth"/>
</dbReference>
<evidence type="ECO:0000256" key="5">
    <source>
        <dbReference type="ARBA" id="ARBA00023244"/>
    </source>
</evidence>
<evidence type="ECO:0000256" key="8">
    <source>
        <dbReference type="ARBA" id="ARBA00048617"/>
    </source>
</evidence>
<organism evidence="11 12">
    <name type="scientific">Marinobacter koreensis</name>
    <dbReference type="NCBI Taxonomy" id="335974"/>
    <lineage>
        <taxon>Bacteria</taxon>
        <taxon>Pseudomonadati</taxon>
        <taxon>Pseudomonadota</taxon>
        <taxon>Gammaproteobacteria</taxon>
        <taxon>Pseudomonadales</taxon>
        <taxon>Marinobacteraceae</taxon>
        <taxon>Marinobacter</taxon>
    </lineage>
</organism>
<protein>
    <recommendedName>
        <fullName evidence="7 9">Uroporphyrinogen-III synthase</fullName>
        <ecNumber evidence="3 9">4.2.1.75</ecNumber>
    </recommendedName>
</protein>
<evidence type="ECO:0000256" key="2">
    <source>
        <dbReference type="ARBA" id="ARBA00008133"/>
    </source>
</evidence>
<accession>A0ABW0RQ36</accession>
<name>A0ABW0RQ36_9GAMM</name>
<dbReference type="InterPro" id="IPR039793">
    <property type="entry name" value="UROS/Hem4"/>
</dbReference>
<comment type="function">
    <text evidence="6 9">Catalyzes cyclization of the linear tetrapyrrole, hydroxymethylbilane, to the macrocyclic uroporphyrinogen III.</text>
</comment>
<dbReference type="EC" id="4.2.1.75" evidence="3 9"/>
<evidence type="ECO:0000256" key="4">
    <source>
        <dbReference type="ARBA" id="ARBA00023239"/>
    </source>
</evidence>
<dbReference type="PANTHER" id="PTHR38042">
    <property type="entry name" value="UROPORPHYRINOGEN-III SYNTHASE, CHLOROPLASTIC"/>
    <property type="match status" value="1"/>
</dbReference>
<dbReference type="CDD" id="cd06578">
    <property type="entry name" value="HemD"/>
    <property type="match status" value="1"/>
</dbReference>
<keyword evidence="12" id="KW-1185">Reference proteome</keyword>
<dbReference type="EMBL" id="JBHSNL010000006">
    <property type="protein sequence ID" value="MFC5546753.1"/>
    <property type="molecule type" value="Genomic_DNA"/>
</dbReference>
<evidence type="ECO:0000256" key="9">
    <source>
        <dbReference type="RuleBase" id="RU366031"/>
    </source>
</evidence>
<dbReference type="Gene3D" id="3.40.50.10090">
    <property type="match status" value="2"/>
</dbReference>
<evidence type="ECO:0000256" key="3">
    <source>
        <dbReference type="ARBA" id="ARBA00013109"/>
    </source>
</evidence>
<comment type="catalytic activity">
    <reaction evidence="8 9">
        <text>hydroxymethylbilane = uroporphyrinogen III + H2O</text>
        <dbReference type="Rhea" id="RHEA:18965"/>
        <dbReference type="ChEBI" id="CHEBI:15377"/>
        <dbReference type="ChEBI" id="CHEBI:57308"/>
        <dbReference type="ChEBI" id="CHEBI:57845"/>
        <dbReference type="EC" id="4.2.1.75"/>
    </reaction>
</comment>
<dbReference type="PANTHER" id="PTHR38042:SF1">
    <property type="entry name" value="UROPORPHYRINOGEN-III SYNTHASE, CHLOROPLASTIC"/>
    <property type="match status" value="1"/>
</dbReference>
<gene>
    <name evidence="11" type="ORF">ACFPQA_16930</name>
</gene>
<dbReference type="SUPFAM" id="SSF69618">
    <property type="entry name" value="HemD-like"/>
    <property type="match status" value="1"/>
</dbReference>
<dbReference type="InterPro" id="IPR036108">
    <property type="entry name" value="4pyrrol_syn_uPrphyn_synt_sf"/>
</dbReference>
<proteinExistence type="inferred from homology"/>
<reference evidence="12" key="1">
    <citation type="journal article" date="2019" name="Int. J. Syst. Evol. Microbiol.">
        <title>The Global Catalogue of Microorganisms (GCM) 10K type strain sequencing project: providing services to taxonomists for standard genome sequencing and annotation.</title>
        <authorList>
            <consortium name="The Broad Institute Genomics Platform"/>
            <consortium name="The Broad Institute Genome Sequencing Center for Infectious Disease"/>
            <person name="Wu L."/>
            <person name="Ma J."/>
        </authorList>
    </citation>
    <scope>NUCLEOTIDE SEQUENCE [LARGE SCALE GENOMIC DNA]</scope>
    <source>
        <strain evidence="12">CGMCC 4.1799</strain>
    </source>
</reference>
<evidence type="ECO:0000256" key="1">
    <source>
        <dbReference type="ARBA" id="ARBA00004772"/>
    </source>
</evidence>
<comment type="caution">
    <text evidence="11">The sequence shown here is derived from an EMBL/GenBank/DDBJ whole genome shotgun (WGS) entry which is preliminary data.</text>
</comment>
<evidence type="ECO:0000256" key="6">
    <source>
        <dbReference type="ARBA" id="ARBA00037589"/>
    </source>
</evidence>
<sequence length="270" mass="29337">MATPLAERPQLTGRRILICRPEPEASRLADAFRTAGAETRVLPLMAREALPETPESRNILLDLDRYSHVIAVSPFAARRLLEEIDTWWPQIPVGIRWYAVGAGTAKVLASHGLSVRQPAEGWTSEALLALASLRQVAGEKILLARGDNGRELIRETLEARGATVTALPLYRRYCPDYAQEDIRKVLGDFSPDAIVALSGETLDNLIALCAKSGHNLYDRLLIVPADRVAQRARAAGFTRWCVPVSLADADIVATVAATLDGRNGGAGNNK</sequence>
<keyword evidence="5 9" id="KW-0627">Porphyrin biosynthesis</keyword>
<comment type="similarity">
    <text evidence="2 9">Belongs to the uroporphyrinogen-III synthase family.</text>
</comment>
<feature type="domain" description="Tetrapyrrole biosynthesis uroporphyrinogen III synthase" evidence="10">
    <location>
        <begin position="27"/>
        <end position="244"/>
    </location>
</feature>
<evidence type="ECO:0000313" key="11">
    <source>
        <dbReference type="EMBL" id="MFC5546753.1"/>
    </source>
</evidence>
<keyword evidence="4 9" id="KW-0456">Lyase</keyword>
<dbReference type="Proteomes" id="UP001596055">
    <property type="component" value="Unassembled WGS sequence"/>
</dbReference>
<evidence type="ECO:0000259" key="10">
    <source>
        <dbReference type="Pfam" id="PF02602"/>
    </source>
</evidence>